<reference evidence="5" key="1">
    <citation type="journal article" date="2020" name="MBio">
        <title>Horizontal gene transfer to a defensive symbiont with a reduced genome amongst a multipartite beetle microbiome.</title>
        <authorList>
            <person name="Waterworth S.C."/>
            <person name="Florez L.V."/>
            <person name="Rees E.R."/>
            <person name="Hertweck C."/>
            <person name="Kaltenpoth M."/>
            <person name="Kwan J.C."/>
        </authorList>
    </citation>
    <scope>NUCLEOTIDE SEQUENCE [LARGE SCALE GENOMIC DNA]</scope>
</reference>
<dbReference type="PROSITE" id="PS50110">
    <property type="entry name" value="RESPONSE_REGULATORY"/>
    <property type="match status" value="1"/>
</dbReference>
<feature type="domain" description="Response regulatory" evidence="3">
    <location>
        <begin position="11"/>
        <end position="124"/>
    </location>
</feature>
<dbReference type="PANTHER" id="PTHR44591">
    <property type="entry name" value="STRESS RESPONSE REGULATOR PROTEIN 1"/>
    <property type="match status" value="1"/>
</dbReference>
<dbReference type="SMART" id="SM00448">
    <property type="entry name" value="REC"/>
    <property type="match status" value="1"/>
</dbReference>
<keyword evidence="1 2" id="KW-0597">Phosphoprotein</keyword>
<dbReference type="Pfam" id="PF00072">
    <property type="entry name" value="Response_reg"/>
    <property type="match status" value="1"/>
</dbReference>
<dbReference type="InterPro" id="IPR011006">
    <property type="entry name" value="CheY-like_superfamily"/>
</dbReference>
<evidence type="ECO:0000313" key="5">
    <source>
        <dbReference type="Proteomes" id="UP000487117"/>
    </source>
</evidence>
<name>A0A7V8FKF2_STEMA</name>
<evidence type="ECO:0000256" key="2">
    <source>
        <dbReference type="PROSITE-ProRule" id="PRU00169"/>
    </source>
</evidence>
<accession>A0A7V8FKF2</accession>
<protein>
    <submittedName>
        <fullName evidence="4">Blue-light-activated protein</fullName>
    </submittedName>
</protein>
<dbReference type="CDD" id="cd00156">
    <property type="entry name" value="REC"/>
    <property type="match status" value="1"/>
</dbReference>
<sequence>MLLSKRHVEPRVLLIEDAEETQELSRLALESQACHVVAVSSAEAALGLLNAGERFDLLFTDVQLGGISGIEAANRVLEHLPDLPILVTSGMDQHSVLPRLRAGIHFLPKPYGMSELLDAIRLCFRHAADAALMPPPATASAA</sequence>
<dbReference type="Gene3D" id="3.40.50.2300">
    <property type="match status" value="1"/>
</dbReference>
<gene>
    <name evidence="4" type="ORF">GAK31_00915</name>
</gene>
<comment type="caution">
    <text evidence="4">The sequence shown here is derived from an EMBL/GenBank/DDBJ whole genome shotgun (WGS) entry which is preliminary data.</text>
</comment>
<dbReference type="InterPro" id="IPR050595">
    <property type="entry name" value="Bact_response_regulator"/>
</dbReference>
<dbReference type="AlphaFoldDB" id="A0A7V8FKF2"/>
<proteinExistence type="predicted"/>
<evidence type="ECO:0000313" key="4">
    <source>
        <dbReference type="EMBL" id="KAF1017647.1"/>
    </source>
</evidence>
<dbReference type="InterPro" id="IPR001789">
    <property type="entry name" value="Sig_transdc_resp-reg_receiver"/>
</dbReference>
<evidence type="ECO:0000256" key="1">
    <source>
        <dbReference type="ARBA" id="ARBA00022553"/>
    </source>
</evidence>
<dbReference type="Proteomes" id="UP000487117">
    <property type="component" value="Unassembled WGS sequence"/>
</dbReference>
<organism evidence="4 5">
    <name type="scientific">Stenotrophomonas maltophilia</name>
    <name type="common">Pseudomonas maltophilia</name>
    <name type="synonym">Xanthomonas maltophilia</name>
    <dbReference type="NCBI Taxonomy" id="40324"/>
    <lineage>
        <taxon>Bacteria</taxon>
        <taxon>Pseudomonadati</taxon>
        <taxon>Pseudomonadota</taxon>
        <taxon>Gammaproteobacteria</taxon>
        <taxon>Lysobacterales</taxon>
        <taxon>Lysobacteraceae</taxon>
        <taxon>Stenotrophomonas</taxon>
        <taxon>Stenotrophomonas maltophilia group</taxon>
    </lineage>
</organism>
<dbReference type="GO" id="GO:0000160">
    <property type="term" value="P:phosphorelay signal transduction system"/>
    <property type="evidence" value="ECO:0007669"/>
    <property type="project" value="InterPro"/>
</dbReference>
<dbReference type="PANTHER" id="PTHR44591:SF21">
    <property type="entry name" value="TWO-COMPONENT RESPONSE REGULATOR"/>
    <property type="match status" value="1"/>
</dbReference>
<feature type="modified residue" description="4-aspartylphosphate" evidence="2">
    <location>
        <position position="61"/>
    </location>
</feature>
<dbReference type="EMBL" id="WNDS01000001">
    <property type="protein sequence ID" value="KAF1017647.1"/>
    <property type="molecule type" value="Genomic_DNA"/>
</dbReference>
<dbReference type="SUPFAM" id="SSF52172">
    <property type="entry name" value="CheY-like"/>
    <property type="match status" value="1"/>
</dbReference>
<evidence type="ECO:0000259" key="3">
    <source>
        <dbReference type="PROSITE" id="PS50110"/>
    </source>
</evidence>